<dbReference type="PATRIC" id="fig|1114963.3.peg.4310"/>
<dbReference type="OrthoDB" id="9673216at2"/>
<evidence type="ECO:0000313" key="4">
    <source>
        <dbReference type="EMBL" id="KMS50378.1"/>
    </source>
</evidence>
<evidence type="ECO:0000313" key="6">
    <source>
        <dbReference type="EMBL" id="KMS51696.1"/>
    </source>
</evidence>
<feature type="transmembrane region" description="Helical" evidence="1">
    <location>
        <begin position="115"/>
        <end position="134"/>
    </location>
</feature>
<keyword evidence="1" id="KW-0472">Membrane</keyword>
<evidence type="ECO:0000313" key="2">
    <source>
        <dbReference type="EMBL" id="KMS50329.1"/>
    </source>
</evidence>
<feature type="transmembrane region" description="Helical" evidence="1">
    <location>
        <begin position="79"/>
        <end position="103"/>
    </location>
</feature>
<gene>
    <name evidence="6" type="ORF">V474_03430</name>
    <name evidence="5" type="ORF">V474_07110</name>
    <name evidence="4" type="ORF">V474_12490</name>
    <name evidence="3" type="ORF">V474_12710</name>
    <name evidence="2" type="ORF">V474_12765</name>
</gene>
<dbReference type="EMBL" id="JACU01000024">
    <property type="protein sequence ID" value="KMS50329.1"/>
    <property type="molecule type" value="Genomic_DNA"/>
</dbReference>
<comment type="caution">
    <text evidence="3">The sequence shown here is derived from an EMBL/GenBank/DDBJ whole genome shotgun (WGS) entry which is preliminary data.</text>
</comment>
<reference evidence="3 7" key="2">
    <citation type="journal article" date="2015" name="G3 (Bethesda)">
        <title>Insights into Ongoing Evolution of the Hexachlorocyclohexane Catabolic Pathway from Comparative Genomics of Ten Sphingomonadaceae Strains.</title>
        <authorList>
            <person name="Pearce S.L."/>
            <person name="Oakeshott J.G."/>
            <person name="Pandey G."/>
        </authorList>
    </citation>
    <scope>NUCLEOTIDE SEQUENCE [LARGE SCALE GENOMIC DNA]</scope>
    <source>
        <strain evidence="3 7">LL02</strain>
    </source>
</reference>
<dbReference type="EMBL" id="JACU01000011">
    <property type="protein sequence ID" value="KMS51696.1"/>
    <property type="molecule type" value="Genomic_DNA"/>
</dbReference>
<evidence type="ECO:0000256" key="1">
    <source>
        <dbReference type="SAM" id="Phobius"/>
    </source>
</evidence>
<feature type="transmembrane region" description="Helical" evidence="1">
    <location>
        <begin position="7"/>
        <end position="27"/>
    </location>
</feature>
<organism evidence="3 7">
    <name type="scientific">Novosphingobium barchaimii LL02</name>
    <dbReference type="NCBI Taxonomy" id="1114963"/>
    <lineage>
        <taxon>Bacteria</taxon>
        <taxon>Pseudomonadati</taxon>
        <taxon>Pseudomonadota</taxon>
        <taxon>Alphaproteobacteria</taxon>
        <taxon>Sphingomonadales</taxon>
        <taxon>Sphingomonadaceae</taxon>
        <taxon>Novosphingobium</taxon>
    </lineage>
</organism>
<dbReference type="EMBL" id="JACU01000019">
    <property type="protein sequence ID" value="KMS50446.1"/>
    <property type="molecule type" value="Genomic_DNA"/>
</dbReference>
<name>A0A0J7XET4_9SPHN</name>
<proteinExistence type="predicted"/>
<evidence type="ECO:0000313" key="3">
    <source>
        <dbReference type="EMBL" id="KMS50337.1"/>
    </source>
</evidence>
<keyword evidence="7" id="KW-1185">Reference proteome</keyword>
<dbReference type="AlphaFoldDB" id="A0A0J7XET4"/>
<dbReference type="Proteomes" id="UP000052268">
    <property type="component" value="Unassembled WGS sequence"/>
</dbReference>
<evidence type="ECO:0000313" key="7">
    <source>
        <dbReference type="Proteomes" id="UP000052268"/>
    </source>
</evidence>
<keyword evidence="1" id="KW-0812">Transmembrane</keyword>
<dbReference type="EMBL" id="JACU01000023">
    <property type="protein sequence ID" value="KMS50337.1"/>
    <property type="molecule type" value="Genomic_DNA"/>
</dbReference>
<protein>
    <submittedName>
        <fullName evidence="3">Uncharacterized protein</fullName>
    </submittedName>
</protein>
<feature type="transmembrane region" description="Helical" evidence="1">
    <location>
        <begin position="47"/>
        <end position="72"/>
    </location>
</feature>
<evidence type="ECO:0000313" key="5">
    <source>
        <dbReference type="EMBL" id="KMS50446.1"/>
    </source>
</evidence>
<dbReference type="EMBL" id="JACU01000021">
    <property type="protein sequence ID" value="KMS50378.1"/>
    <property type="molecule type" value="Genomic_DNA"/>
</dbReference>
<accession>A0A0J7XET4</accession>
<keyword evidence="1" id="KW-1133">Transmembrane helix</keyword>
<sequence length="150" mass="15983">MPRHGTLRGVGLTALGAVVVAGSFVALGLRPDGIASYYRDTLTPAGFAIWFCGFVAATLAPPAIAVLCWFGAMRFRYGWLLHILLVPATYAAVRGSIALMLAVASEPDSDGPTRWATDPAVMLMVVCPIVYFLILGSTKLREHRASANDC</sequence>
<reference evidence="3" key="1">
    <citation type="submission" date="2014-01" db="EMBL/GenBank/DDBJ databases">
        <authorList>
            <person name="Pearce S."/>
            <person name="Pandey G."/>
            <person name="Oakeshott J."/>
        </authorList>
    </citation>
    <scope>NUCLEOTIDE SEQUENCE</scope>
    <source>
        <strain evidence="3">LL02</strain>
    </source>
</reference>